<gene>
    <name evidence="1" type="ORF">MRB53_030069</name>
</gene>
<proteinExistence type="predicted"/>
<reference evidence="1 2" key="1">
    <citation type="journal article" date="2022" name="Hortic Res">
        <title>A haplotype resolved chromosomal level avocado genome allows analysis of novel avocado genes.</title>
        <authorList>
            <person name="Nath O."/>
            <person name="Fletcher S.J."/>
            <person name="Hayward A."/>
            <person name="Shaw L.M."/>
            <person name="Masouleh A.K."/>
            <person name="Furtado A."/>
            <person name="Henry R.J."/>
            <person name="Mitter N."/>
        </authorList>
    </citation>
    <scope>NUCLEOTIDE SEQUENCE [LARGE SCALE GENOMIC DNA]</scope>
    <source>
        <strain evidence="2">cv. Hass</strain>
    </source>
</reference>
<dbReference type="Proteomes" id="UP001234297">
    <property type="component" value="Chromosome 10"/>
</dbReference>
<dbReference type="EMBL" id="CM056818">
    <property type="protein sequence ID" value="KAJ8621540.1"/>
    <property type="molecule type" value="Genomic_DNA"/>
</dbReference>
<protein>
    <submittedName>
        <fullName evidence="1">Uncharacterized protein</fullName>
    </submittedName>
</protein>
<name>A0ACC2KK72_PERAE</name>
<organism evidence="1 2">
    <name type="scientific">Persea americana</name>
    <name type="common">Avocado</name>
    <dbReference type="NCBI Taxonomy" id="3435"/>
    <lineage>
        <taxon>Eukaryota</taxon>
        <taxon>Viridiplantae</taxon>
        <taxon>Streptophyta</taxon>
        <taxon>Embryophyta</taxon>
        <taxon>Tracheophyta</taxon>
        <taxon>Spermatophyta</taxon>
        <taxon>Magnoliopsida</taxon>
        <taxon>Magnoliidae</taxon>
        <taxon>Laurales</taxon>
        <taxon>Lauraceae</taxon>
        <taxon>Persea</taxon>
    </lineage>
</organism>
<evidence type="ECO:0000313" key="2">
    <source>
        <dbReference type="Proteomes" id="UP001234297"/>
    </source>
</evidence>
<comment type="caution">
    <text evidence="1">The sequence shown here is derived from an EMBL/GenBank/DDBJ whole genome shotgun (WGS) entry which is preliminary data.</text>
</comment>
<keyword evidence="2" id="KW-1185">Reference proteome</keyword>
<accession>A0ACC2KK72</accession>
<evidence type="ECO:0000313" key="1">
    <source>
        <dbReference type="EMBL" id="KAJ8621540.1"/>
    </source>
</evidence>
<sequence length="169" mass="18744">MILVSIKEANQCTQVVCYFVTVAAIFFKAAVCSRKPAVGRGLVGAGEKRQGVMKKVTVSESLQKQQMIRLSRRRLGGLGSSPPTCRSKCGRISEKLKKQMQRRFHCDKLRLVVKYPDIFGAYDFPRAAAADEEDVLVSFHFAFAKKVSTGILTNRVPAPLMSMEKSAWG</sequence>